<evidence type="ECO:0000256" key="2">
    <source>
        <dbReference type="SAM" id="Phobius"/>
    </source>
</evidence>
<evidence type="ECO:0000256" key="1">
    <source>
        <dbReference type="SAM" id="MobiDB-lite"/>
    </source>
</evidence>
<protein>
    <recommendedName>
        <fullName evidence="5">Sodium:solute symporter</fullName>
    </recommendedName>
</protein>
<evidence type="ECO:0008006" key="5">
    <source>
        <dbReference type="Google" id="ProtNLM"/>
    </source>
</evidence>
<dbReference type="EMBL" id="CP024199">
    <property type="protein sequence ID" value="AUG52687.1"/>
    <property type="molecule type" value="Genomic_DNA"/>
</dbReference>
<feature type="region of interest" description="Disordered" evidence="1">
    <location>
        <begin position="1"/>
        <end position="26"/>
    </location>
</feature>
<feature type="transmembrane region" description="Helical" evidence="2">
    <location>
        <begin position="70"/>
        <end position="99"/>
    </location>
</feature>
<keyword evidence="2" id="KW-0812">Transmembrane</keyword>
<dbReference type="Proteomes" id="UP000233458">
    <property type="component" value="Chromosome"/>
</dbReference>
<keyword evidence="4" id="KW-1185">Reference proteome</keyword>
<proteinExistence type="predicted"/>
<gene>
    <name evidence="3" type="ORF">CSC3H3_08175</name>
</gene>
<organism evidence="3 4">
    <name type="scientific">Thalassospira marina</name>
    <dbReference type="NCBI Taxonomy" id="2048283"/>
    <lineage>
        <taxon>Bacteria</taxon>
        <taxon>Pseudomonadati</taxon>
        <taxon>Pseudomonadota</taxon>
        <taxon>Alphaproteobacteria</taxon>
        <taxon>Rhodospirillales</taxon>
        <taxon>Thalassospiraceae</taxon>
        <taxon>Thalassospira</taxon>
    </lineage>
</organism>
<sequence length="115" mass="12686">MIGGRTMHTSNEDRATGYLSAQTAKPRQDTQSHWLEKLIQVLAALFLAACLVMALATLPHRMGYGMGGQYAIMVYLPSLMFAVGGLLQWAILMAVAYILQYLRKIERNTAPAEAI</sequence>
<name>A0ABN5FHH9_9PROT</name>
<keyword evidence="2" id="KW-0472">Membrane</keyword>
<feature type="transmembrane region" description="Helical" evidence="2">
    <location>
        <begin position="38"/>
        <end position="58"/>
    </location>
</feature>
<evidence type="ECO:0000313" key="3">
    <source>
        <dbReference type="EMBL" id="AUG52687.1"/>
    </source>
</evidence>
<keyword evidence="2" id="KW-1133">Transmembrane helix</keyword>
<reference evidence="3 4" key="1">
    <citation type="submission" date="2017-10" db="EMBL/GenBank/DDBJ databases">
        <title>Biodiversity and function of Thalassospira species in the particle-attached aromatic-hydrocarbon-degrading consortia from the surface seawater of the China South Sea.</title>
        <authorList>
            <person name="Dong C."/>
            <person name="Liu R."/>
            <person name="Shao Z."/>
        </authorList>
    </citation>
    <scope>NUCLEOTIDE SEQUENCE [LARGE SCALE GENOMIC DNA]</scope>
    <source>
        <strain evidence="3 4">CSC3H3</strain>
    </source>
</reference>
<evidence type="ECO:0000313" key="4">
    <source>
        <dbReference type="Proteomes" id="UP000233458"/>
    </source>
</evidence>
<accession>A0ABN5FHH9</accession>